<dbReference type="InterPro" id="IPR019734">
    <property type="entry name" value="TPR_rpt"/>
</dbReference>
<keyword evidence="1" id="KW-0802">TPR repeat</keyword>
<comment type="caution">
    <text evidence="2">The sequence shown here is derived from an EMBL/GenBank/DDBJ whole genome shotgun (WGS) entry which is preliminary data.</text>
</comment>
<sequence length="344" mass="39908">MKRKHMARKIDNKLVLFPHLEERLVERGIDKLKSKKYKEAQDLFEQLHQIEPDHPQAAYGLSVCYVELGDYEKAESITSEMLKKDIGNYYDVLRLHMTILIQRRRYQEVITMAEVILEEDQTPPDVESMLQQLAEFCRIRLTETNKSDSIDSDIDKPIFKHDLSELHNPDPEKQWLAIQNINNGLSLDEKQELTDFLSSDTGDPFIKTLVLKLLKDKGAEGLVTLTKLGETFKVDLGEHDLFNESFKEQVSKKIQKALMSENPTLCELAQQIWQHFIVASFPKSLEPKIPEIWAGACCLYTHQINGMDIDHDRFYQLFDISLNQVKKQALFIKEVEELSSENNL</sequence>
<keyword evidence="3" id="KW-1185">Reference proteome</keyword>
<reference evidence="3" key="1">
    <citation type="journal article" date="2019" name="Int. J. Syst. Evol. Microbiol.">
        <title>The Global Catalogue of Microorganisms (GCM) 10K type strain sequencing project: providing services to taxonomists for standard genome sequencing and annotation.</title>
        <authorList>
            <consortium name="The Broad Institute Genomics Platform"/>
            <consortium name="The Broad Institute Genome Sequencing Center for Infectious Disease"/>
            <person name="Wu L."/>
            <person name="Ma J."/>
        </authorList>
    </citation>
    <scope>NUCLEOTIDE SEQUENCE [LARGE SCALE GENOMIC DNA]</scope>
    <source>
        <strain evidence="3">CGMCC 1.16305</strain>
    </source>
</reference>
<dbReference type="EMBL" id="JBHTCO010000014">
    <property type="protein sequence ID" value="MFC7393724.1"/>
    <property type="molecule type" value="Genomic_DNA"/>
</dbReference>
<dbReference type="InterPro" id="IPR011990">
    <property type="entry name" value="TPR-like_helical_dom_sf"/>
</dbReference>
<evidence type="ECO:0000256" key="1">
    <source>
        <dbReference type="PROSITE-ProRule" id="PRU00339"/>
    </source>
</evidence>
<gene>
    <name evidence="2" type="ORF">ACFQRG_12240</name>
</gene>
<name>A0ABW2PWJ5_9BACL</name>
<dbReference type="Pfam" id="PF14559">
    <property type="entry name" value="TPR_19"/>
    <property type="match status" value="1"/>
</dbReference>
<evidence type="ECO:0000313" key="3">
    <source>
        <dbReference type="Proteomes" id="UP001596505"/>
    </source>
</evidence>
<dbReference type="Proteomes" id="UP001596505">
    <property type="component" value="Unassembled WGS sequence"/>
</dbReference>
<feature type="repeat" description="TPR" evidence="1">
    <location>
        <begin position="21"/>
        <end position="54"/>
    </location>
</feature>
<dbReference type="PROSITE" id="PS50005">
    <property type="entry name" value="TPR"/>
    <property type="match status" value="1"/>
</dbReference>
<organism evidence="2 3">
    <name type="scientific">Scopulibacillus cellulosilyticus</name>
    <dbReference type="NCBI Taxonomy" id="2665665"/>
    <lineage>
        <taxon>Bacteria</taxon>
        <taxon>Bacillati</taxon>
        <taxon>Bacillota</taxon>
        <taxon>Bacilli</taxon>
        <taxon>Bacillales</taxon>
        <taxon>Sporolactobacillaceae</taxon>
        <taxon>Scopulibacillus</taxon>
    </lineage>
</organism>
<protein>
    <submittedName>
        <fullName evidence="2">Tetratricopeptide repeat protein</fullName>
    </submittedName>
</protein>
<dbReference type="SUPFAM" id="SSF48452">
    <property type="entry name" value="TPR-like"/>
    <property type="match status" value="1"/>
</dbReference>
<proteinExistence type="predicted"/>
<dbReference type="RefSeq" id="WP_380966303.1">
    <property type="nucleotide sequence ID" value="NZ_JBHTCO010000014.1"/>
</dbReference>
<evidence type="ECO:0000313" key="2">
    <source>
        <dbReference type="EMBL" id="MFC7393724.1"/>
    </source>
</evidence>
<accession>A0ABW2PWJ5</accession>
<dbReference type="Gene3D" id="1.25.40.10">
    <property type="entry name" value="Tetratricopeptide repeat domain"/>
    <property type="match status" value="1"/>
</dbReference>
<dbReference type="SUPFAM" id="SSF116965">
    <property type="entry name" value="Hypothetical protein MPN330"/>
    <property type="match status" value="1"/>
</dbReference>